<gene>
    <name evidence="2" type="ORF">LCGC14_2190030</name>
</gene>
<sequence length="107" mass="12414">MIYVVFEKPKFRKKVYEKENKINWDAYGKNPNKCKSCGGKLDFYEKDSVYCLPCFDTLKKKDEEKNDKDGTDSGGDKPTVQPSRLPLSPKERLSRGARVRGYIRSRV</sequence>
<reference evidence="2" key="1">
    <citation type="journal article" date="2015" name="Nature">
        <title>Complex archaea that bridge the gap between prokaryotes and eukaryotes.</title>
        <authorList>
            <person name="Spang A."/>
            <person name="Saw J.H."/>
            <person name="Jorgensen S.L."/>
            <person name="Zaremba-Niedzwiedzka K."/>
            <person name="Martijn J."/>
            <person name="Lind A.E."/>
            <person name="van Eijk R."/>
            <person name="Schleper C."/>
            <person name="Guy L."/>
            <person name="Ettema T.J."/>
        </authorList>
    </citation>
    <scope>NUCLEOTIDE SEQUENCE</scope>
</reference>
<evidence type="ECO:0000313" key="2">
    <source>
        <dbReference type="EMBL" id="KKL61960.1"/>
    </source>
</evidence>
<protein>
    <submittedName>
        <fullName evidence="2">Uncharacterized protein</fullName>
    </submittedName>
</protein>
<feature type="region of interest" description="Disordered" evidence="1">
    <location>
        <begin position="62"/>
        <end position="107"/>
    </location>
</feature>
<proteinExistence type="predicted"/>
<evidence type="ECO:0000256" key="1">
    <source>
        <dbReference type="SAM" id="MobiDB-lite"/>
    </source>
</evidence>
<name>A0A0F9FX70_9ZZZZ</name>
<accession>A0A0F9FX70</accession>
<organism evidence="2">
    <name type="scientific">marine sediment metagenome</name>
    <dbReference type="NCBI Taxonomy" id="412755"/>
    <lineage>
        <taxon>unclassified sequences</taxon>
        <taxon>metagenomes</taxon>
        <taxon>ecological metagenomes</taxon>
    </lineage>
</organism>
<dbReference type="AlphaFoldDB" id="A0A0F9FX70"/>
<feature type="compositionally biased region" description="Basic residues" evidence="1">
    <location>
        <begin position="95"/>
        <end position="107"/>
    </location>
</feature>
<feature type="compositionally biased region" description="Basic and acidic residues" evidence="1">
    <location>
        <begin position="62"/>
        <end position="75"/>
    </location>
</feature>
<comment type="caution">
    <text evidence="2">The sequence shown here is derived from an EMBL/GenBank/DDBJ whole genome shotgun (WGS) entry which is preliminary data.</text>
</comment>
<dbReference type="EMBL" id="LAZR01028646">
    <property type="protein sequence ID" value="KKL61960.1"/>
    <property type="molecule type" value="Genomic_DNA"/>
</dbReference>